<keyword evidence="2" id="KW-1185">Reference proteome</keyword>
<comment type="caution">
    <text evidence="1">The sequence shown here is derived from an EMBL/GenBank/DDBJ whole genome shotgun (WGS) entry which is preliminary data.</text>
</comment>
<accession>A0A814KEX9</accession>
<sequence>MNYDRHLILTNVKSTVKYKSAVVGEYISSQHDVYSISRFLSCFKDDYERCYQQDQLKFRLICLDYSWASIHAVLKALNNENVIEYSNRVFKLSNDGIIESDKSWLCSCVANTMKRFSHSIKNFNKNSVFHKYVCYVFSLLVNSSDLKTITAYLKMLGIILLSPKRPSLSKETIEQLDNALKDRPKG</sequence>
<dbReference type="Proteomes" id="UP000663879">
    <property type="component" value="Unassembled WGS sequence"/>
</dbReference>
<protein>
    <submittedName>
        <fullName evidence="1">Uncharacterized protein</fullName>
    </submittedName>
</protein>
<dbReference type="AlphaFoldDB" id="A0A814KEX9"/>
<name>A0A814KEX9_9BILA</name>
<gene>
    <name evidence="1" type="ORF">OXX778_LOCUS18790</name>
</gene>
<evidence type="ECO:0000313" key="2">
    <source>
        <dbReference type="Proteomes" id="UP000663879"/>
    </source>
</evidence>
<reference evidence="1" key="1">
    <citation type="submission" date="2021-02" db="EMBL/GenBank/DDBJ databases">
        <authorList>
            <person name="Nowell W R."/>
        </authorList>
    </citation>
    <scope>NUCLEOTIDE SEQUENCE</scope>
    <source>
        <strain evidence="1">Ploen Becks lab</strain>
    </source>
</reference>
<dbReference type="EMBL" id="CAJNOC010005358">
    <property type="protein sequence ID" value="CAF1050218.1"/>
    <property type="molecule type" value="Genomic_DNA"/>
</dbReference>
<organism evidence="1 2">
    <name type="scientific">Brachionus calyciflorus</name>
    <dbReference type="NCBI Taxonomy" id="104777"/>
    <lineage>
        <taxon>Eukaryota</taxon>
        <taxon>Metazoa</taxon>
        <taxon>Spiralia</taxon>
        <taxon>Gnathifera</taxon>
        <taxon>Rotifera</taxon>
        <taxon>Eurotatoria</taxon>
        <taxon>Monogononta</taxon>
        <taxon>Pseudotrocha</taxon>
        <taxon>Ploima</taxon>
        <taxon>Brachionidae</taxon>
        <taxon>Brachionus</taxon>
    </lineage>
</organism>
<evidence type="ECO:0000313" key="1">
    <source>
        <dbReference type="EMBL" id="CAF1050218.1"/>
    </source>
</evidence>
<dbReference type="OrthoDB" id="6775154at2759"/>
<proteinExistence type="predicted"/>